<feature type="transmembrane region" description="Helical" evidence="1">
    <location>
        <begin position="255"/>
        <end position="274"/>
    </location>
</feature>
<feature type="transmembrane region" description="Helical" evidence="1">
    <location>
        <begin position="333"/>
        <end position="355"/>
    </location>
</feature>
<keyword evidence="1" id="KW-1133">Transmembrane helix</keyword>
<accession>A0AA37X953</accession>
<feature type="transmembrane region" description="Helical" evidence="1">
    <location>
        <begin position="973"/>
        <end position="991"/>
    </location>
</feature>
<dbReference type="AlphaFoldDB" id="A0AA37X953"/>
<feature type="transmembrane region" description="Helical" evidence="1">
    <location>
        <begin position="792"/>
        <end position="809"/>
    </location>
</feature>
<sequence>MVVTATALLSVGFIGFLVYAFVNFGIVWQALVLGIVTAGAAVGAGLLRRSGLGRSAEGLAVFALVMSVLDVWAARANDLAGLGGGTETGYWGAALLVIGGLAVLWRRLCGIRAPGLVGAALVLPGAGLLAAASIPQAGLAERWWLAGVVAGAIGLLGGLRAPLPLLPLERWLQLGMAVAALAAAGVATTAIDLPVLADAALPVILVAALAHAAVLLRGRQGRAAEGLASAFALLAVLSLATTLLPAAARLSSAELYLLGSLPALTAAAVAAELLSRGAAAHQRRVALTAAIAAWLLATIPAGSAALAVAASWALGAASGALDWSARAAADAPVHGSLVVAAFAALAACLAVEAVGQRLGVAGSLRRLLLPSLAAALLASTPVLLPTLGGRLVLAALLVVLAFIALRLPRLERHRVPALIVALAAAAQLLALGWGGPELAWAAIAGAALLPLSVLSPRPSRGALLLGVLPLAGIGALLHPGPLSAAPWLGAVLAGVLLLGLVPWLRPDAGAPVLRALAGGGVPVLAALAAGSVLAETDAAMPTAALVLTGLGIVALGAALPGGALRLPIEAGAGLVLLATALMLPAATGIRPLLLILFAVAALLPAVRRDGVVGAAGLRKHWSWAALALGVLALLDALQRSRIDLLEAHTLPPAGVLLLLAAWIGLHERMRQRSPSAAGPAALLAGLLLALAPSAVPADSLPRSLLVLSLGGATLIAGAFGSTGPARRWFDALVVAGAAAVLLGTPLRLAQSDGSLAGTEPWAAVAAALLVLAAVGLAGRWRDRRSLTALPPALIVAASAAVALAGAIAADAEHGALRGAIAVAVLVVVHPLAALLQRAPWNAWAGWTALALAALLGLRLLLLGGIETEAVTAPLGGAMVLAGALGLIRRPELRSWSALGPGMAVLLLPSLIASSTDPAVWRIVTVGALAVAAIVVGATQRLQAPFLLGITVALVHAVVQLQPQLRAIAEATPVFVWPVLGGALVLALAIRFERRLQTLRRVVMRVAALR</sequence>
<feature type="transmembrane region" description="Helical" evidence="1">
    <location>
        <begin position="88"/>
        <end position="105"/>
    </location>
</feature>
<feature type="transmembrane region" description="Helical" evidence="1">
    <location>
        <begin position="815"/>
        <end position="835"/>
    </location>
</feature>
<feature type="transmembrane region" description="Helical" evidence="1">
    <location>
        <begin position="918"/>
        <end position="937"/>
    </location>
</feature>
<feature type="transmembrane region" description="Helical" evidence="1">
    <location>
        <begin position="728"/>
        <end position="749"/>
    </location>
</feature>
<evidence type="ECO:0000256" key="1">
    <source>
        <dbReference type="SAM" id="Phobius"/>
    </source>
</evidence>
<feature type="transmembrane region" description="Helical" evidence="1">
    <location>
        <begin position="228"/>
        <end position="249"/>
    </location>
</feature>
<feature type="transmembrane region" description="Helical" evidence="1">
    <location>
        <begin position="869"/>
        <end position="887"/>
    </location>
</feature>
<evidence type="ECO:0000313" key="3">
    <source>
        <dbReference type="Proteomes" id="UP001157160"/>
    </source>
</evidence>
<keyword evidence="1" id="KW-0472">Membrane</keyword>
<dbReference type="EMBL" id="BSUL01000001">
    <property type="protein sequence ID" value="GMA28214.1"/>
    <property type="molecule type" value="Genomic_DNA"/>
</dbReference>
<feature type="transmembrane region" description="Helical" evidence="1">
    <location>
        <begin position="703"/>
        <end position="721"/>
    </location>
</feature>
<feature type="transmembrane region" description="Helical" evidence="1">
    <location>
        <begin position="117"/>
        <end position="137"/>
    </location>
</feature>
<feature type="transmembrane region" description="Helical" evidence="1">
    <location>
        <begin position="944"/>
        <end position="961"/>
    </location>
</feature>
<feature type="transmembrane region" description="Helical" evidence="1">
    <location>
        <begin position="199"/>
        <end position="216"/>
    </location>
</feature>
<dbReference type="Proteomes" id="UP001157160">
    <property type="component" value="Unassembled WGS sequence"/>
</dbReference>
<feature type="transmembrane region" description="Helical" evidence="1">
    <location>
        <begin position="59"/>
        <end position="76"/>
    </location>
</feature>
<keyword evidence="3" id="KW-1185">Reference proteome</keyword>
<feature type="transmembrane region" description="Helical" evidence="1">
    <location>
        <begin position="390"/>
        <end position="408"/>
    </location>
</feature>
<feature type="transmembrane region" description="Helical" evidence="1">
    <location>
        <begin position="677"/>
        <end position="697"/>
    </location>
</feature>
<dbReference type="InterPro" id="IPR058062">
    <property type="entry name" value="SCO7613_C"/>
</dbReference>
<feature type="transmembrane region" description="Helical" evidence="1">
    <location>
        <begin position="484"/>
        <end position="504"/>
    </location>
</feature>
<feature type="transmembrane region" description="Helical" evidence="1">
    <location>
        <begin position="438"/>
        <end position="454"/>
    </location>
</feature>
<protein>
    <submittedName>
        <fullName evidence="2">Uncharacterized protein</fullName>
    </submittedName>
</protein>
<evidence type="ECO:0000313" key="2">
    <source>
        <dbReference type="EMBL" id="GMA28214.1"/>
    </source>
</evidence>
<comment type="caution">
    <text evidence="2">The sequence shown here is derived from an EMBL/GenBank/DDBJ whole genome shotgun (WGS) entry which is preliminary data.</text>
</comment>
<feature type="transmembrane region" description="Helical" evidence="1">
    <location>
        <begin position="367"/>
        <end position="384"/>
    </location>
</feature>
<dbReference type="RefSeq" id="WP_284231565.1">
    <property type="nucleotide sequence ID" value="NZ_BSUL01000001.1"/>
</dbReference>
<keyword evidence="1" id="KW-0812">Transmembrane</keyword>
<feature type="transmembrane region" description="Helical" evidence="1">
    <location>
        <begin position="842"/>
        <end position="863"/>
    </location>
</feature>
<name>A0AA37X953_9MICO</name>
<feature type="transmembrane region" description="Helical" evidence="1">
    <location>
        <begin position="540"/>
        <end position="559"/>
    </location>
</feature>
<reference evidence="2 3" key="1">
    <citation type="journal article" date="2014" name="Int. J. Syst. Evol. Microbiol.">
        <title>Complete genome sequence of Corynebacterium casei LMG S-19264T (=DSM 44701T), isolated from a smear-ripened cheese.</title>
        <authorList>
            <consortium name="US DOE Joint Genome Institute (JGI-PGF)"/>
            <person name="Walter F."/>
            <person name="Albersmeier A."/>
            <person name="Kalinowski J."/>
            <person name="Ruckert C."/>
        </authorList>
    </citation>
    <scope>NUCLEOTIDE SEQUENCE [LARGE SCALE GENOMIC DNA]</scope>
    <source>
        <strain evidence="2 3">NBRC 112289</strain>
    </source>
</reference>
<feature type="transmembrane region" description="Helical" evidence="1">
    <location>
        <begin position="649"/>
        <end position="665"/>
    </location>
</feature>
<feature type="transmembrane region" description="Helical" evidence="1">
    <location>
        <begin position="415"/>
        <end position="432"/>
    </location>
</feature>
<dbReference type="NCBIfam" id="NF047321">
    <property type="entry name" value="SCO7613_CTERM"/>
    <property type="match status" value="1"/>
</dbReference>
<feature type="transmembrane region" description="Helical" evidence="1">
    <location>
        <begin position="143"/>
        <end position="159"/>
    </location>
</feature>
<feature type="transmembrane region" description="Helical" evidence="1">
    <location>
        <begin position="30"/>
        <end position="47"/>
    </location>
</feature>
<proteinExistence type="predicted"/>
<feature type="transmembrane region" description="Helical" evidence="1">
    <location>
        <begin position="516"/>
        <end position="534"/>
    </location>
</feature>
<feature type="transmembrane region" description="Helical" evidence="1">
    <location>
        <begin position="461"/>
        <end position="478"/>
    </location>
</feature>
<feature type="transmembrane region" description="Helical" evidence="1">
    <location>
        <begin position="171"/>
        <end position="193"/>
    </location>
</feature>
<feature type="transmembrane region" description="Helical" evidence="1">
    <location>
        <begin position="286"/>
        <end position="313"/>
    </location>
</feature>
<gene>
    <name evidence="2" type="ORF">GCM10025874_14670</name>
</gene>
<feature type="transmembrane region" description="Helical" evidence="1">
    <location>
        <begin position="894"/>
        <end position="912"/>
    </location>
</feature>
<organism evidence="2 3">
    <name type="scientific">Arenivirga flava</name>
    <dbReference type="NCBI Taxonomy" id="1930060"/>
    <lineage>
        <taxon>Bacteria</taxon>
        <taxon>Bacillati</taxon>
        <taxon>Actinomycetota</taxon>
        <taxon>Actinomycetes</taxon>
        <taxon>Micrococcales</taxon>
        <taxon>Microbacteriaceae</taxon>
        <taxon>Arenivirga</taxon>
    </lineage>
</organism>
<feature type="transmembrane region" description="Helical" evidence="1">
    <location>
        <begin position="761"/>
        <end position="780"/>
    </location>
</feature>